<dbReference type="GO" id="GO:0006565">
    <property type="term" value="P:L-serine catabolic process"/>
    <property type="evidence" value="ECO:0007669"/>
    <property type="project" value="TreeGrafter"/>
</dbReference>
<dbReference type="PANTHER" id="PTHR48078:SF19">
    <property type="entry name" value="ACT DOMAIN-CONTAINING PROTEIN"/>
    <property type="match status" value="1"/>
</dbReference>
<protein>
    <submittedName>
        <fullName evidence="1">L-threonine ammonia-lyase</fullName>
    </submittedName>
</protein>
<dbReference type="InterPro" id="IPR036052">
    <property type="entry name" value="TrpB-like_PALP_sf"/>
</dbReference>
<dbReference type="InterPro" id="IPR044561">
    <property type="entry name" value="ACT_ThrD-II-like"/>
</dbReference>
<dbReference type="GO" id="GO:0005524">
    <property type="term" value="F:ATP binding"/>
    <property type="evidence" value="ECO:0007669"/>
    <property type="project" value="UniProtKB-ARBA"/>
</dbReference>
<dbReference type="Proteomes" id="UP001363151">
    <property type="component" value="Unassembled WGS sequence"/>
</dbReference>
<dbReference type="GO" id="GO:0030170">
    <property type="term" value="F:pyridoxal phosphate binding"/>
    <property type="evidence" value="ECO:0007669"/>
    <property type="project" value="UniProtKB-ARBA"/>
</dbReference>
<dbReference type="GO" id="GO:0008721">
    <property type="term" value="F:D-serine ammonia-lyase activity"/>
    <property type="evidence" value="ECO:0007669"/>
    <property type="project" value="UniProtKB-EC"/>
</dbReference>
<dbReference type="PANTHER" id="PTHR48078">
    <property type="entry name" value="THREONINE DEHYDRATASE, MITOCHONDRIAL-RELATED"/>
    <property type="match status" value="1"/>
</dbReference>
<dbReference type="GO" id="GO:0030378">
    <property type="term" value="F:serine racemase activity"/>
    <property type="evidence" value="ECO:0007669"/>
    <property type="project" value="UniProtKB-EC"/>
</dbReference>
<dbReference type="EMBL" id="JBBJCI010000292">
    <property type="protein sequence ID" value="KAK7235509.1"/>
    <property type="molecule type" value="Genomic_DNA"/>
</dbReference>
<dbReference type="InterPro" id="IPR050147">
    <property type="entry name" value="Ser/Thr_Dehydratase"/>
</dbReference>
<keyword evidence="2" id="KW-1185">Reference proteome</keyword>
<dbReference type="GO" id="GO:0003941">
    <property type="term" value="F:L-serine ammonia-lyase activity"/>
    <property type="evidence" value="ECO:0007669"/>
    <property type="project" value="TreeGrafter"/>
</dbReference>
<dbReference type="GO" id="GO:0004794">
    <property type="term" value="F:threonine deaminase activity"/>
    <property type="evidence" value="ECO:0007669"/>
    <property type="project" value="TreeGrafter"/>
</dbReference>
<dbReference type="KEGG" id="aaf:AURANDRAFT_20121"/>
<evidence type="ECO:0000313" key="2">
    <source>
        <dbReference type="Proteomes" id="UP001363151"/>
    </source>
</evidence>
<dbReference type="Pfam" id="PF00291">
    <property type="entry name" value="PALP"/>
    <property type="match status" value="1"/>
</dbReference>
<proteinExistence type="predicted"/>
<comment type="caution">
    <text evidence="1">The sequence shown here is derived from an EMBL/GenBank/DDBJ whole genome shotgun (WGS) entry which is preliminary data.</text>
</comment>
<dbReference type="CDD" id="cd01562">
    <property type="entry name" value="Thr-dehyd"/>
    <property type="match status" value="1"/>
</dbReference>
<accession>A0ABR1FQ11</accession>
<dbReference type="CDD" id="cd04886">
    <property type="entry name" value="ACT_ThrD-II-like"/>
    <property type="match status" value="1"/>
</dbReference>
<dbReference type="GO" id="GO:0006567">
    <property type="term" value="P:L-threonine catabolic process"/>
    <property type="evidence" value="ECO:0007669"/>
    <property type="project" value="TreeGrafter"/>
</dbReference>
<reference evidence="1 2" key="1">
    <citation type="submission" date="2024-03" db="EMBL/GenBank/DDBJ databases">
        <title>Aureococcus anophagefferens CCMP1851 and Kratosvirus quantuckense: Draft genome of a second virus-susceptible host strain in the model system.</title>
        <authorList>
            <person name="Chase E."/>
            <person name="Truchon A.R."/>
            <person name="Schepens W."/>
            <person name="Wilhelm S.W."/>
        </authorList>
    </citation>
    <scope>NUCLEOTIDE SEQUENCE [LARGE SCALE GENOMIC DNA]</scope>
    <source>
        <strain evidence="1 2">CCMP1851</strain>
    </source>
</reference>
<organism evidence="1 2">
    <name type="scientific">Aureococcus anophagefferens</name>
    <name type="common">Harmful bloom alga</name>
    <dbReference type="NCBI Taxonomy" id="44056"/>
    <lineage>
        <taxon>Eukaryota</taxon>
        <taxon>Sar</taxon>
        <taxon>Stramenopiles</taxon>
        <taxon>Ochrophyta</taxon>
        <taxon>Pelagophyceae</taxon>
        <taxon>Pelagomonadales</taxon>
        <taxon>Pelagomonadaceae</taxon>
        <taxon>Aureococcus</taxon>
    </lineage>
</organism>
<dbReference type="SUPFAM" id="SSF53686">
    <property type="entry name" value="Tryptophan synthase beta subunit-like PLP-dependent enzymes"/>
    <property type="match status" value="1"/>
</dbReference>
<name>A0ABR1FQ11_AURAN</name>
<dbReference type="InterPro" id="IPR001926">
    <property type="entry name" value="TrpB-like_PALP"/>
</dbReference>
<dbReference type="GO" id="GO:0009097">
    <property type="term" value="P:isoleucine biosynthetic process"/>
    <property type="evidence" value="ECO:0007669"/>
    <property type="project" value="TreeGrafter"/>
</dbReference>
<gene>
    <name evidence="1" type="ORF">SO694_00069149</name>
</gene>
<dbReference type="Gene3D" id="3.40.50.1100">
    <property type="match status" value="2"/>
</dbReference>
<evidence type="ECO:0000313" key="1">
    <source>
        <dbReference type="EMBL" id="KAK7235509.1"/>
    </source>
</evidence>
<sequence>MAAGRLPVLFEDVAIAATRIRGGVTRTALTHSHWLSQLCGCEVFLKHEQTMFTGSFKERGARNALLSLSEEERARGVVAASAGNHALALSWHGKQLGVPVSVLMPTVAPMAKRSKCATFGAHIVVHGDTIGDAKLHAETTAPFCDMTYVNGYDDVPIIAGAGTLGLELIEQLPEGDHFDYVMVPCGGAGLLAGVSLAIKTLRPQTRVVGVEPRNCASFSHALAVGHPDPVETTSTLADGLAVPTVGANAFEVARAHADDVCIVDEADVALAVLRLLENEKVTIEGGGATGLAAILPGGPYHDQVRGAKVAVPLCGGNIDVTTLGRVIDRGMAADGRLVRFVAEVSDRSGGIAQCTEILSRHGASVKDVFHERAWLQSAVDRVQIKFILECTGADHSRAVREAMIDAGVTILVWGREVYTRGDPNTTQLLETTTGGPAEPAPFE</sequence>